<dbReference type="InterPro" id="IPR025669">
    <property type="entry name" value="AAA_dom"/>
</dbReference>
<dbReference type="InterPro" id="IPR050678">
    <property type="entry name" value="DNA_Partitioning_ATPase"/>
</dbReference>
<dbReference type="InterPro" id="IPR027417">
    <property type="entry name" value="P-loop_NTPase"/>
</dbReference>
<organism evidence="2 3">
    <name type="scientific">Thioalbus denitrificans</name>
    <dbReference type="NCBI Taxonomy" id="547122"/>
    <lineage>
        <taxon>Bacteria</taxon>
        <taxon>Pseudomonadati</taxon>
        <taxon>Pseudomonadota</taxon>
        <taxon>Gammaproteobacteria</taxon>
        <taxon>Chromatiales</taxon>
        <taxon>Ectothiorhodospiraceae</taxon>
        <taxon>Thioalbus</taxon>
    </lineage>
</organism>
<keyword evidence="3" id="KW-1185">Reference proteome</keyword>
<reference evidence="2 3" key="1">
    <citation type="submission" date="2018-07" db="EMBL/GenBank/DDBJ databases">
        <title>Genomic Encyclopedia of Type Strains, Phase IV (KMG-IV): sequencing the most valuable type-strain genomes for metagenomic binning, comparative biology and taxonomic classification.</title>
        <authorList>
            <person name="Goeker M."/>
        </authorList>
    </citation>
    <scope>NUCLEOTIDE SEQUENCE [LARGE SCALE GENOMIC DNA]</scope>
    <source>
        <strain evidence="2 3">DSM 26407</strain>
    </source>
</reference>
<dbReference type="SUPFAM" id="SSF52540">
    <property type="entry name" value="P-loop containing nucleoside triphosphate hydrolases"/>
    <property type="match status" value="1"/>
</dbReference>
<dbReference type="PANTHER" id="PTHR13696">
    <property type="entry name" value="P-LOOP CONTAINING NUCLEOSIDE TRIPHOSPHATE HYDROLASE"/>
    <property type="match status" value="1"/>
</dbReference>
<evidence type="ECO:0000313" key="3">
    <source>
        <dbReference type="Proteomes" id="UP000252707"/>
    </source>
</evidence>
<evidence type="ECO:0000313" key="2">
    <source>
        <dbReference type="EMBL" id="RCX28388.1"/>
    </source>
</evidence>
<dbReference type="RefSeq" id="WP_114280322.1">
    <property type="nucleotide sequence ID" value="NZ_QPJY01000007.1"/>
</dbReference>
<sequence>MKVFATYNIKGGVGKTATAVNLAWLSARDGARTLVWDLDPQGAASFYFRVKPKVKGGGKGLVRGKHELDALIKGTDFENLDLLPADFSYRNLDLMLDEQRKPTRLRKLLKPLAEDYDRVFLDCPPSISLVSENVFRAADVLLVPLIPTILSLRTLEQLDRFVADNGLERLGVLPFFSMVDRRKRLHLEVMEALPAERPGVLRAAIPYASDVERMGLQRAPLGAWAGRSPAAQAYAALWSEILDAC</sequence>
<dbReference type="AlphaFoldDB" id="A0A369C5N5"/>
<dbReference type="Gene3D" id="3.40.50.300">
    <property type="entry name" value="P-loop containing nucleotide triphosphate hydrolases"/>
    <property type="match status" value="1"/>
</dbReference>
<dbReference type="Proteomes" id="UP000252707">
    <property type="component" value="Unassembled WGS sequence"/>
</dbReference>
<dbReference type="Pfam" id="PF13614">
    <property type="entry name" value="AAA_31"/>
    <property type="match status" value="1"/>
</dbReference>
<evidence type="ECO:0000259" key="1">
    <source>
        <dbReference type="Pfam" id="PF13614"/>
    </source>
</evidence>
<comment type="caution">
    <text evidence="2">The sequence shown here is derived from an EMBL/GenBank/DDBJ whole genome shotgun (WGS) entry which is preliminary data.</text>
</comment>
<dbReference type="CDD" id="cd02042">
    <property type="entry name" value="ParAB_family"/>
    <property type="match status" value="1"/>
</dbReference>
<accession>A0A369C5N5</accession>
<feature type="domain" description="AAA" evidence="1">
    <location>
        <begin position="1"/>
        <end position="162"/>
    </location>
</feature>
<dbReference type="OrthoDB" id="9799330at2"/>
<dbReference type="EMBL" id="QPJY01000007">
    <property type="protein sequence ID" value="RCX28388.1"/>
    <property type="molecule type" value="Genomic_DNA"/>
</dbReference>
<proteinExistence type="predicted"/>
<protein>
    <submittedName>
        <fullName evidence="2">Cellulose biosynthesis protein BcsQ</fullName>
    </submittedName>
</protein>
<name>A0A369C5N5_9GAMM</name>
<dbReference type="PANTHER" id="PTHR13696:SF52">
    <property type="entry name" value="PARA FAMILY PROTEIN CT_582"/>
    <property type="match status" value="1"/>
</dbReference>
<gene>
    <name evidence="2" type="ORF">DFQ59_107135</name>
</gene>